<dbReference type="InterPro" id="IPR006624">
    <property type="entry name" value="Beta-propeller_rpt_TECPR"/>
</dbReference>
<proteinExistence type="predicted"/>
<organism evidence="1 2">
    <name type="scientific">Streptomyces aurantiogriseus</name>
    <dbReference type="NCBI Taxonomy" id="66870"/>
    <lineage>
        <taxon>Bacteria</taxon>
        <taxon>Bacillati</taxon>
        <taxon>Actinomycetota</taxon>
        <taxon>Actinomycetes</taxon>
        <taxon>Kitasatosporales</taxon>
        <taxon>Streptomycetaceae</taxon>
        <taxon>Streptomyces</taxon>
    </lineage>
</organism>
<dbReference type="SMART" id="SM00706">
    <property type="entry name" value="TECPR"/>
    <property type="match status" value="3"/>
</dbReference>
<reference evidence="1" key="1">
    <citation type="journal article" date="2014" name="Int. J. Syst. Evol. Microbiol.">
        <title>Complete genome sequence of Corynebacterium casei LMG S-19264T (=DSM 44701T), isolated from a smear-ripened cheese.</title>
        <authorList>
            <consortium name="US DOE Joint Genome Institute (JGI-PGF)"/>
            <person name="Walter F."/>
            <person name="Albersmeier A."/>
            <person name="Kalinowski J."/>
            <person name="Ruckert C."/>
        </authorList>
    </citation>
    <scope>NUCLEOTIDE SEQUENCE</scope>
    <source>
        <strain evidence="1">JCM 4346</strain>
    </source>
</reference>
<evidence type="ECO:0000313" key="2">
    <source>
        <dbReference type="Proteomes" id="UP000658320"/>
    </source>
</evidence>
<dbReference type="EMBL" id="BMSX01000043">
    <property type="protein sequence ID" value="GGR62340.1"/>
    <property type="molecule type" value="Genomic_DNA"/>
</dbReference>
<dbReference type="Pfam" id="PF19193">
    <property type="entry name" value="Tectonin"/>
    <property type="match status" value="1"/>
</dbReference>
<comment type="caution">
    <text evidence="1">The sequence shown here is derived from an EMBL/GenBank/DDBJ whole genome shotgun (WGS) entry which is preliminary data.</text>
</comment>
<evidence type="ECO:0000313" key="1">
    <source>
        <dbReference type="EMBL" id="GGR62340.1"/>
    </source>
</evidence>
<evidence type="ECO:0008006" key="3">
    <source>
        <dbReference type="Google" id="ProtNLM"/>
    </source>
</evidence>
<keyword evidence="2" id="KW-1185">Reference proteome</keyword>
<accession>A0A918FNY9</accession>
<gene>
    <name evidence="1" type="ORF">GCM10010251_93900</name>
</gene>
<dbReference type="Proteomes" id="UP000658320">
    <property type="component" value="Unassembled WGS sequence"/>
</dbReference>
<dbReference type="SUPFAM" id="SSF110296">
    <property type="entry name" value="Oligoxyloglucan reducing end-specific cellobiohydrolase"/>
    <property type="match status" value="1"/>
</dbReference>
<name>A0A918FNY9_9ACTN</name>
<sequence length="274" mass="28996">MIRTEHSVFALSPDKGGVWHYHDGTWIKVGGPAAKLYGGEGNLLAISPTTANVFRYQNEPDHWQQIGGPGASFAITRFSVYGLTPDRKAVYSYDGVGTSWTRIGGAAGEIYGGPWGLVATDPNTGALFRYNNGSWAQIGGAGASFAVTGDSVYGLTPSRDAVYRYDGQGTSWSKIGTAAGRIWGGLWGLIATDPSTGALFGYQYHSPDDNPDEPPTWRQIGGPGFDFSVSYETVFGLSTNPVGGGVYRYDGEGTSWTRIGGPADSIAAALWVSA</sequence>
<reference evidence="1" key="2">
    <citation type="submission" date="2020-09" db="EMBL/GenBank/DDBJ databases">
        <authorList>
            <person name="Sun Q."/>
            <person name="Ohkuma M."/>
        </authorList>
    </citation>
    <scope>NUCLEOTIDE SEQUENCE</scope>
    <source>
        <strain evidence="1">JCM 4346</strain>
    </source>
</reference>
<protein>
    <recommendedName>
        <fullName evidence="3">Tachylectin 2 domain-containing protein</fullName>
    </recommendedName>
</protein>
<dbReference type="AlphaFoldDB" id="A0A918FNY9"/>